<keyword evidence="2" id="KW-0472">Membrane</keyword>
<feature type="region of interest" description="Disordered" evidence="1">
    <location>
        <begin position="45"/>
        <end position="104"/>
    </location>
</feature>
<feature type="transmembrane region" description="Helical" evidence="2">
    <location>
        <begin position="20"/>
        <end position="41"/>
    </location>
</feature>
<evidence type="ECO:0000313" key="5">
    <source>
        <dbReference type="Proteomes" id="UP001519064"/>
    </source>
</evidence>
<feature type="domain" description="DUF8175" evidence="3">
    <location>
        <begin position="89"/>
        <end position="273"/>
    </location>
</feature>
<feature type="compositionally biased region" description="Low complexity" evidence="1">
    <location>
        <begin position="45"/>
        <end position="61"/>
    </location>
</feature>
<dbReference type="Proteomes" id="UP001519064">
    <property type="component" value="Unassembled WGS sequence"/>
</dbReference>
<protein>
    <recommendedName>
        <fullName evidence="3">DUF8175 domain-containing protein</fullName>
    </recommendedName>
</protein>
<name>A0ABS3XJ68_9ACTN</name>
<evidence type="ECO:0000313" key="4">
    <source>
        <dbReference type="EMBL" id="MBO8195037.1"/>
    </source>
</evidence>
<keyword evidence="5" id="KW-1185">Reference proteome</keyword>
<dbReference type="RefSeq" id="WP_209242278.1">
    <property type="nucleotide sequence ID" value="NZ_JADKMA010000162.1"/>
</dbReference>
<dbReference type="Pfam" id="PF26526">
    <property type="entry name" value="DUF8175"/>
    <property type="match status" value="1"/>
</dbReference>
<dbReference type="InterPro" id="IPR058488">
    <property type="entry name" value="DUF8175"/>
</dbReference>
<reference evidence="4 5" key="1">
    <citation type="submission" date="2020-11" db="EMBL/GenBank/DDBJ databases">
        <title>Streptomyces spirodelae sp. nov., isolated from duckweed.</title>
        <authorList>
            <person name="Saimee Y."/>
            <person name="Duangmal K."/>
        </authorList>
    </citation>
    <scope>NUCLEOTIDE SEQUENCE [LARGE SCALE GENOMIC DNA]</scope>
    <source>
        <strain evidence="4 5">S16-07</strain>
    </source>
</reference>
<evidence type="ECO:0000256" key="1">
    <source>
        <dbReference type="SAM" id="MobiDB-lite"/>
    </source>
</evidence>
<gene>
    <name evidence="4" type="ORF">ITI46_25780</name>
</gene>
<sequence length="278" mass="28659">MAESDNRAGTDEPRSPLLRTGFVLAAAFIGFVAVIGVAVLVSSGSGSSGSADRGGSTASAAKTAPGQPPDGDGGEGKASGADERASGDGDDPSGDGGSSSCPQLDERQDDVLTAAPKGVTWKLFHTVALPSSKAAGPAVVEEDLARCYAHTPLGALLATSQISVRYLAADDWQQVTRAQTVGAGRQSYIAARTKSERKADPQDQDGAGQGQIAGFKFVTYTRGTAVIQTVWRFPDGRMQAATTTALWRDGDWRLEYPADPAAPTPVDSLAGYVKWGGV</sequence>
<evidence type="ECO:0000259" key="3">
    <source>
        <dbReference type="Pfam" id="PF26526"/>
    </source>
</evidence>
<proteinExistence type="predicted"/>
<keyword evidence="2" id="KW-1133">Transmembrane helix</keyword>
<comment type="caution">
    <text evidence="4">The sequence shown here is derived from an EMBL/GenBank/DDBJ whole genome shotgun (WGS) entry which is preliminary data.</text>
</comment>
<accession>A0ABS3XJ68</accession>
<keyword evidence="2" id="KW-0812">Transmembrane</keyword>
<organism evidence="4 5">
    <name type="scientific">Streptomyces oryzae</name>
    <dbReference type="NCBI Taxonomy" id="1434886"/>
    <lineage>
        <taxon>Bacteria</taxon>
        <taxon>Bacillati</taxon>
        <taxon>Actinomycetota</taxon>
        <taxon>Actinomycetes</taxon>
        <taxon>Kitasatosporales</taxon>
        <taxon>Streptomycetaceae</taxon>
        <taxon>Streptomyces</taxon>
    </lineage>
</organism>
<evidence type="ECO:0000256" key="2">
    <source>
        <dbReference type="SAM" id="Phobius"/>
    </source>
</evidence>
<dbReference type="EMBL" id="JADKMA010000162">
    <property type="protein sequence ID" value="MBO8195037.1"/>
    <property type="molecule type" value="Genomic_DNA"/>
</dbReference>